<dbReference type="PANTHER" id="PTHR42695">
    <property type="entry name" value="GLUTAMINE AMIDOTRANSFERASE YLR126C-RELATED"/>
    <property type="match status" value="1"/>
</dbReference>
<dbReference type="GO" id="GO:0016740">
    <property type="term" value="F:transferase activity"/>
    <property type="evidence" value="ECO:0007669"/>
    <property type="project" value="UniProtKB-KW"/>
</dbReference>
<reference evidence="2" key="1">
    <citation type="submission" date="2014-07" db="EMBL/GenBank/DDBJ databases">
        <authorList>
            <person name="Urmite Genomes Urmite Genomes"/>
        </authorList>
    </citation>
    <scope>NUCLEOTIDE SEQUENCE</scope>
    <source>
        <strain evidence="2">12M76_air</strain>
    </source>
</reference>
<evidence type="ECO:0000313" key="2">
    <source>
        <dbReference type="EMBL" id="CEA05298.1"/>
    </source>
</evidence>
<name>A0A078MD29_9PSED</name>
<dbReference type="EMBL" id="LM997413">
    <property type="protein sequence ID" value="CEA05298.1"/>
    <property type="molecule type" value="Genomic_DNA"/>
</dbReference>
<dbReference type="PROSITE" id="PS51273">
    <property type="entry name" value="GATASE_TYPE_1"/>
    <property type="match status" value="1"/>
</dbReference>
<dbReference type="EMBL" id="LK391969">
    <property type="protein sequence ID" value="CEF27065.1"/>
    <property type="molecule type" value="Genomic_DNA"/>
</dbReference>
<keyword evidence="2" id="KW-0808">Transferase</keyword>
<dbReference type="CDD" id="cd01741">
    <property type="entry name" value="GATase1_1"/>
    <property type="match status" value="1"/>
</dbReference>
<organism evidence="2">
    <name type="scientific">Pseudomonas saudimassiliensis</name>
    <dbReference type="NCBI Taxonomy" id="1461581"/>
    <lineage>
        <taxon>Bacteria</taxon>
        <taxon>Pseudomonadati</taxon>
        <taxon>Pseudomonadota</taxon>
        <taxon>Gammaproteobacteria</taxon>
        <taxon>Pseudomonadales</taxon>
        <taxon>Pseudomonadaceae</taxon>
        <taxon>Pseudomonas</taxon>
    </lineage>
</organism>
<accession>A0A078MD29</accession>
<dbReference type="PANTHER" id="PTHR42695:SF5">
    <property type="entry name" value="GLUTAMINE AMIDOTRANSFERASE YLR126C-RELATED"/>
    <property type="match status" value="1"/>
</dbReference>
<dbReference type="InterPro" id="IPR029062">
    <property type="entry name" value="Class_I_gatase-like"/>
</dbReference>
<dbReference type="RefSeq" id="WP_044499680.1">
    <property type="nucleotide sequence ID" value="NZ_LK391969.1"/>
</dbReference>
<dbReference type="InterPro" id="IPR044992">
    <property type="entry name" value="ChyE-like"/>
</dbReference>
<sequence length="239" mass="26970">MRIGILQCDDVVTSLQPLYGNYPQMFAEQLRAQLPECELPVYRVLDGELPGSHDECDAWLITGSRFGVNDGLPWIDALCGFVRTLWEHQRPLIGICFGHQLMARALGGTVRQSERGWGVGLSFNQVIERKDWMQPFQAHLDLLVSHQDQVVILPPQAQVLASSEFCPYYLIQYGDCFLSVQGHPEFCKDYCRDLMNLREGVLPPARLRAGRASLSADADSNLMMAWIVRFLQMAPRSAS</sequence>
<dbReference type="PATRIC" id="fig|1461581.3.peg.1980"/>
<dbReference type="Gene3D" id="3.40.50.880">
    <property type="match status" value="1"/>
</dbReference>
<dbReference type="Pfam" id="PF00117">
    <property type="entry name" value="GATase"/>
    <property type="match status" value="1"/>
</dbReference>
<dbReference type="InterPro" id="IPR017926">
    <property type="entry name" value="GATASE"/>
</dbReference>
<dbReference type="AlphaFoldDB" id="A0A078MD29"/>
<gene>
    <name evidence="2" type="ORF">BN1049_02010</name>
</gene>
<evidence type="ECO:0000259" key="1">
    <source>
        <dbReference type="Pfam" id="PF00117"/>
    </source>
</evidence>
<dbReference type="SUPFAM" id="SSF52317">
    <property type="entry name" value="Class I glutamine amidotransferase-like"/>
    <property type="match status" value="1"/>
</dbReference>
<feature type="domain" description="Glutamine amidotransferase" evidence="1">
    <location>
        <begin position="80"/>
        <end position="186"/>
    </location>
</feature>
<dbReference type="GO" id="GO:0005829">
    <property type="term" value="C:cytosol"/>
    <property type="evidence" value="ECO:0007669"/>
    <property type="project" value="TreeGrafter"/>
</dbReference>
<dbReference type="OrthoDB" id="9813383at2"/>
<protein>
    <submittedName>
        <fullName evidence="2">Amidotransferase</fullName>
    </submittedName>
</protein>
<proteinExistence type="predicted"/>